<dbReference type="EMBL" id="JAIZAY010000001">
    <property type="protein sequence ID" value="KAJ8050269.1"/>
    <property type="molecule type" value="Genomic_DNA"/>
</dbReference>
<dbReference type="PANTHER" id="PTHR31751:SF7">
    <property type="entry name" value="THAP-TYPE DOMAIN-CONTAINING PROTEIN"/>
    <property type="match status" value="1"/>
</dbReference>
<keyword evidence="3" id="KW-1185">Reference proteome</keyword>
<feature type="domain" description="Mutator-like transposase" evidence="1">
    <location>
        <begin position="13"/>
        <end position="181"/>
    </location>
</feature>
<organism evidence="2 3">
    <name type="scientific">Holothuria leucospilota</name>
    <name type="common">Black long sea cucumber</name>
    <name type="synonym">Mertensiothuria leucospilota</name>
    <dbReference type="NCBI Taxonomy" id="206669"/>
    <lineage>
        <taxon>Eukaryota</taxon>
        <taxon>Metazoa</taxon>
        <taxon>Echinodermata</taxon>
        <taxon>Eleutherozoa</taxon>
        <taxon>Echinozoa</taxon>
        <taxon>Holothuroidea</taxon>
        <taxon>Aspidochirotacea</taxon>
        <taxon>Aspidochirotida</taxon>
        <taxon>Holothuriidae</taxon>
        <taxon>Holothuria</taxon>
    </lineage>
</organism>
<comment type="caution">
    <text evidence="2">The sequence shown here is derived from an EMBL/GenBank/DDBJ whole genome shotgun (WGS) entry which is preliminary data.</text>
</comment>
<evidence type="ECO:0000313" key="3">
    <source>
        <dbReference type="Proteomes" id="UP001152320"/>
    </source>
</evidence>
<accession>A0A9Q1CTL2</accession>
<protein>
    <recommendedName>
        <fullName evidence="1">Mutator-like transposase domain-containing protein</fullName>
    </recommendedName>
</protein>
<reference evidence="2" key="1">
    <citation type="submission" date="2021-10" db="EMBL/GenBank/DDBJ databases">
        <title>Tropical sea cucumber genome reveals ecological adaptation and Cuvierian tubules defense mechanism.</title>
        <authorList>
            <person name="Chen T."/>
        </authorList>
    </citation>
    <scope>NUCLEOTIDE SEQUENCE</scope>
    <source>
        <strain evidence="2">Nanhai2018</strain>
        <tissue evidence="2">Muscle</tissue>
    </source>
</reference>
<dbReference type="OrthoDB" id="6139842at2759"/>
<dbReference type="AlphaFoldDB" id="A0A9Q1CTL2"/>
<dbReference type="InterPro" id="IPR049012">
    <property type="entry name" value="Mutator_transp_dom"/>
</dbReference>
<evidence type="ECO:0000313" key="2">
    <source>
        <dbReference type="EMBL" id="KAJ8050269.1"/>
    </source>
</evidence>
<gene>
    <name evidence="2" type="ORF">HOLleu_03403</name>
</gene>
<dbReference type="Pfam" id="PF20700">
    <property type="entry name" value="Mutator"/>
    <property type="match status" value="1"/>
</dbReference>
<proteinExistence type="predicted"/>
<dbReference type="Proteomes" id="UP001152320">
    <property type="component" value="Chromosome 1"/>
</dbReference>
<sequence length="211" mass="23854">MDTADGSVNDYKCIVSVTKLMELLRCVHSEQCSLPKCSSPLPYDHTAIGTAVIFKWTCTAGHVGGTWHTQERFCNIFSGNLQFSSAVTFSGKNFVKIQVFFRVCKIFYVGRSTFHRIQRSYVYPAVQTAWQNMQKSHLQSLEGKNLIVAGDGRTDSPGHSAQYCTYSFMDTDTSKILHLEVVDVREVRGKSPNMEKLGFERGMDRLTKKQM</sequence>
<name>A0A9Q1CTL2_HOLLE</name>
<evidence type="ECO:0000259" key="1">
    <source>
        <dbReference type="Pfam" id="PF20700"/>
    </source>
</evidence>
<dbReference type="PANTHER" id="PTHR31751">
    <property type="entry name" value="SI:CH211-108C17.2-RELATED-RELATED"/>
    <property type="match status" value="1"/>
</dbReference>